<organism evidence="2">
    <name type="scientific">Tetraodon nigroviridis</name>
    <name type="common">Spotted green pufferfish</name>
    <name type="synonym">Chelonodon nigroviridis</name>
    <dbReference type="NCBI Taxonomy" id="99883"/>
    <lineage>
        <taxon>Eukaryota</taxon>
        <taxon>Metazoa</taxon>
        <taxon>Chordata</taxon>
        <taxon>Craniata</taxon>
        <taxon>Vertebrata</taxon>
        <taxon>Euteleostomi</taxon>
        <taxon>Actinopterygii</taxon>
        <taxon>Neopterygii</taxon>
        <taxon>Teleostei</taxon>
        <taxon>Neoteleostei</taxon>
        <taxon>Acanthomorphata</taxon>
        <taxon>Eupercaria</taxon>
        <taxon>Tetraodontiformes</taxon>
        <taxon>Tetradontoidea</taxon>
        <taxon>Tetraodontidae</taxon>
        <taxon>Tetraodon</taxon>
    </lineage>
</organism>
<feature type="region of interest" description="Disordered" evidence="1">
    <location>
        <begin position="32"/>
        <end position="52"/>
    </location>
</feature>
<feature type="non-terminal residue" evidence="2">
    <location>
        <position position="188"/>
    </location>
</feature>
<proteinExistence type="predicted"/>
<dbReference type="KEGG" id="tng:GSTEN00036512G001"/>
<comment type="caution">
    <text evidence="2">The sequence shown here is derived from an EMBL/GenBank/DDBJ whole genome shotgun (WGS) entry which is preliminary data.</text>
</comment>
<gene>
    <name evidence="2" type="ORF">GSTENG00036512001</name>
</gene>
<feature type="region of interest" description="Disordered" evidence="1">
    <location>
        <begin position="102"/>
        <end position="178"/>
    </location>
</feature>
<feature type="compositionally biased region" description="Low complexity" evidence="1">
    <location>
        <begin position="105"/>
        <end position="116"/>
    </location>
</feature>
<evidence type="ECO:0000313" key="2">
    <source>
        <dbReference type="EMBL" id="CAG14085.1"/>
    </source>
</evidence>
<name>Q4RBZ8_TETNG</name>
<sequence length="188" mass="20173">WQACAPLWSQECGTSAFSTGICTSVSDNLEPGEAIAPTSQSKNEPKSPDGPEKWLKHLVSPCVSTHTHAHTHTHTRGRVLHIHGYRDCAGWLQQHLPLVRGPELPQQHPQQVPHQHGPNAGGHTPVRRGGLARVVTEGLPDHTGGGGGRQEHQQTGGQGDAHRLRHPQGLVSPPANLPASSFGFALHF</sequence>
<dbReference type="OrthoDB" id="5317514at2759"/>
<evidence type="ECO:0000256" key="1">
    <source>
        <dbReference type="SAM" id="MobiDB-lite"/>
    </source>
</evidence>
<accession>Q4RBZ8</accession>
<feature type="compositionally biased region" description="Basic and acidic residues" evidence="1">
    <location>
        <begin position="43"/>
        <end position="52"/>
    </location>
</feature>
<dbReference type="EMBL" id="CAAE01020214">
    <property type="protein sequence ID" value="CAG14085.1"/>
    <property type="molecule type" value="Genomic_DNA"/>
</dbReference>
<reference evidence="2" key="2">
    <citation type="submission" date="2004-02" db="EMBL/GenBank/DDBJ databases">
        <authorList>
            <consortium name="Genoscope"/>
            <consortium name="Whitehead Institute Centre for Genome Research"/>
        </authorList>
    </citation>
    <scope>NUCLEOTIDE SEQUENCE</scope>
</reference>
<reference evidence="2" key="1">
    <citation type="journal article" date="2004" name="Nature">
        <title>Genome duplication in the teleost fish Tetraodon nigroviridis reveals the early vertebrate proto-karyotype.</title>
        <authorList>
            <person name="Jaillon O."/>
            <person name="Aury J.-M."/>
            <person name="Brunet F."/>
            <person name="Petit J.-L."/>
            <person name="Stange-Thomann N."/>
            <person name="Mauceli E."/>
            <person name="Bouneau L."/>
            <person name="Fischer C."/>
            <person name="Ozouf-Costaz C."/>
            <person name="Bernot A."/>
            <person name="Nicaud S."/>
            <person name="Jaffe D."/>
            <person name="Fisher S."/>
            <person name="Lutfalla G."/>
            <person name="Dossat C."/>
            <person name="Segurens B."/>
            <person name="Dasilva C."/>
            <person name="Salanoubat M."/>
            <person name="Levy M."/>
            <person name="Boudet N."/>
            <person name="Castellano S."/>
            <person name="Anthouard V."/>
            <person name="Jubin C."/>
            <person name="Castelli V."/>
            <person name="Katinka M."/>
            <person name="Vacherie B."/>
            <person name="Biemont C."/>
            <person name="Skalli Z."/>
            <person name="Cattolico L."/>
            <person name="Poulain J."/>
            <person name="De Berardinis V."/>
            <person name="Cruaud C."/>
            <person name="Duprat S."/>
            <person name="Brottier P."/>
            <person name="Coutanceau J.-P."/>
            <person name="Gouzy J."/>
            <person name="Parra G."/>
            <person name="Lardier G."/>
            <person name="Chapple C."/>
            <person name="McKernan K.J."/>
            <person name="McEwan P."/>
            <person name="Bosak S."/>
            <person name="Kellis M."/>
            <person name="Volff J.-N."/>
            <person name="Guigo R."/>
            <person name="Zody M.C."/>
            <person name="Mesirov J."/>
            <person name="Lindblad-Toh K."/>
            <person name="Birren B."/>
            <person name="Nusbaum C."/>
            <person name="Kahn D."/>
            <person name="Robinson-Rechavi M."/>
            <person name="Laudet V."/>
            <person name="Schachter V."/>
            <person name="Quetier F."/>
            <person name="Saurin W."/>
            <person name="Scarpelli C."/>
            <person name="Wincker P."/>
            <person name="Lander E.S."/>
            <person name="Weissenbach J."/>
            <person name="Roest Crollius H."/>
        </authorList>
    </citation>
    <scope>NUCLEOTIDE SEQUENCE [LARGE SCALE GENOMIC DNA]</scope>
</reference>
<protein>
    <submittedName>
        <fullName evidence="2">(spotted green pufferfish) hypothetical protein</fullName>
    </submittedName>
</protein>
<dbReference type="AlphaFoldDB" id="Q4RBZ8"/>